<dbReference type="RefSeq" id="WP_171580735.1">
    <property type="nucleotide sequence ID" value="NZ_JAAVLW010000001.1"/>
</dbReference>
<accession>A0A7Y4H023</accession>
<reference evidence="1 2" key="1">
    <citation type="submission" date="2020-03" db="EMBL/GenBank/DDBJ databases">
        <title>Bradyrhizobium diversity isolated from nodules of Muelleranthus trifoliolatus.</title>
        <authorList>
            <person name="Klepa M."/>
            <person name="Helene L."/>
            <person name="Hungria M."/>
        </authorList>
    </citation>
    <scope>NUCLEOTIDE SEQUENCE [LARGE SCALE GENOMIC DNA]</scope>
    <source>
        <strain evidence="1 2">WSM 1744</strain>
    </source>
</reference>
<evidence type="ECO:0000313" key="2">
    <source>
        <dbReference type="Proteomes" id="UP000528734"/>
    </source>
</evidence>
<name>A0A7Y4H023_9BRAD</name>
<dbReference type="EMBL" id="JAAVLW010000001">
    <property type="protein sequence ID" value="NOJ44812.1"/>
    <property type="molecule type" value="Genomic_DNA"/>
</dbReference>
<proteinExistence type="predicted"/>
<gene>
    <name evidence="1" type="ORF">HCN50_00865</name>
</gene>
<keyword evidence="2" id="KW-1185">Reference proteome</keyword>
<dbReference type="Proteomes" id="UP000528734">
    <property type="component" value="Unassembled WGS sequence"/>
</dbReference>
<organism evidence="1 2">
    <name type="scientific">Bradyrhizobium archetypum</name>
    <dbReference type="NCBI Taxonomy" id="2721160"/>
    <lineage>
        <taxon>Bacteria</taxon>
        <taxon>Pseudomonadati</taxon>
        <taxon>Pseudomonadota</taxon>
        <taxon>Alphaproteobacteria</taxon>
        <taxon>Hyphomicrobiales</taxon>
        <taxon>Nitrobacteraceae</taxon>
        <taxon>Bradyrhizobium</taxon>
    </lineage>
</organism>
<comment type="caution">
    <text evidence="1">The sequence shown here is derived from an EMBL/GenBank/DDBJ whole genome shotgun (WGS) entry which is preliminary data.</text>
</comment>
<sequence length="111" mass="12412">MIRLGESGSLGGIEVLSLDHDPEKCKPVSRKILLKQRHGIMMRIPSSRIMIETPARRAARIDHYAADRTISEGGPPFTVTRLDALIEPPTSRAPACVVSRQQWRERDKDLG</sequence>
<protein>
    <submittedName>
        <fullName evidence="1">Uncharacterized protein</fullName>
    </submittedName>
</protein>
<dbReference type="AlphaFoldDB" id="A0A7Y4H023"/>
<evidence type="ECO:0000313" key="1">
    <source>
        <dbReference type="EMBL" id="NOJ44812.1"/>
    </source>
</evidence>